<feature type="compositionally biased region" description="Low complexity" evidence="1">
    <location>
        <begin position="185"/>
        <end position="194"/>
    </location>
</feature>
<feature type="compositionally biased region" description="Pro residues" evidence="1">
    <location>
        <begin position="211"/>
        <end position="227"/>
    </location>
</feature>
<evidence type="ECO:0000256" key="2">
    <source>
        <dbReference type="SAM" id="Phobius"/>
    </source>
</evidence>
<keyword evidence="4" id="KW-1185">Reference proteome</keyword>
<sequence length="279" mass="28149">MSQGDAPVGRSVKTAAAGVRDLAAEAARVGAAAAARAVEITDRKLAEGKDELTKVGRAATKDLDKSTRSSRRDVLTHSGAARDEVLARATKLRDPGRKAAQAVATVVSSAGESGRKRRKAVATAKRDLAVALQEAKSVARGERTKRSRWPWLVALGAVAAAIVAVVQIRRPNPLAEAEKSASAGATDKPATTDKATTDKPATDKPASAAPKPTPAPAPAPAAKPNPAPASAQSPSSAAQPTAKPAPAPASAEKPAQQAAKAADGANGRAPAGRGQNKAH</sequence>
<dbReference type="RefSeq" id="WP_191317208.1">
    <property type="nucleotide sequence ID" value="NZ_BNAW01000090.1"/>
</dbReference>
<evidence type="ECO:0008006" key="5">
    <source>
        <dbReference type="Google" id="ProtNLM"/>
    </source>
</evidence>
<proteinExistence type="predicted"/>
<evidence type="ECO:0000256" key="1">
    <source>
        <dbReference type="SAM" id="MobiDB-lite"/>
    </source>
</evidence>
<feature type="region of interest" description="Disordered" evidence="1">
    <location>
        <begin position="173"/>
        <end position="279"/>
    </location>
</feature>
<reference evidence="4" key="1">
    <citation type="journal article" date="2019" name="Int. J. Syst. Evol. Microbiol.">
        <title>The Global Catalogue of Microorganisms (GCM) 10K type strain sequencing project: providing services to taxonomists for standard genome sequencing and annotation.</title>
        <authorList>
            <consortium name="The Broad Institute Genomics Platform"/>
            <consortium name="The Broad Institute Genome Sequencing Center for Infectious Disease"/>
            <person name="Wu L."/>
            <person name="Ma J."/>
        </authorList>
    </citation>
    <scope>NUCLEOTIDE SEQUENCE [LARGE SCALE GENOMIC DNA]</scope>
    <source>
        <strain evidence="4">CGMCC 4.7680</strain>
    </source>
</reference>
<dbReference type="Proteomes" id="UP000649955">
    <property type="component" value="Unassembled WGS sequence"/>
</dbReference>
<dbReference type="EMBL" id="BNAW01000090">
    <property type="protein sequence ID" value="GHG50889.1"/>
    <property type="molecule type" value="Genomic_DNA"/>
</dbReference>
<comment type="caution">
    <text evidence="3">The sequence shown here is derived from an EMBL/GenBank/DDBJ whole genome shotgun (WGS) entry which is preliminary data.</text>
</comment>
<name>A0ABQ3KX39_9PSEU</name>
<accession>A0ABQ3KX39</accession>
<gene>
    <name evidence="3" type="ORF">GCM10017567_87180</name>
</gene>
<feature type="compositionally biased region" description="Low complexity" evidence="1">
    <location>
        <begin position="228"/>
        <end position="262"/>
    </location>
</feature>
<organism evidence="3 4">
    <name type="scientific">Amycolatopsis bullii</name>
    <dbReference type="NCBI Taxonomy" id="941987"/>
    <lineage>
        <taxon>Bacteria</taxon>
        <taxon>Bacillati</taxon>
        <taxon>Actinomycetota</taxon>
        <taxon>Actinomycetes</taxon>
        <taxon>Pseudonocardiales</taxon>
        <taxon>Pseudonocardiaceae</taxon>
        <taxon>Amycolatopsis</taxon>
    </lineage>
</organism>
<evidence type="ECO:0000313" key="4">
    <source>
        <dbReference type="Proteomes" id="UP000649955"/>
    </source>
</evidence>
<evidence type="ECO:0000313" key="3">
    <source>
        <dbReference type="EMBL" id="GHG50889.1"/>
    </source>
</evidence>
<protein>
    <recommendedName>
        <fullName evidence="5">Alginate regulatory protein AlgP</fullName>
    </recommendedName>
</protein>
<feature type="transmembrane region" description="Helical" evidence="2">
    <location>
        <begin position="149"/>
        <end position="168"/>
    </location>
</feature>
<keyword evidence="2" id="KW-0472">Membrane</keyword>
<feature type="region of interest" description="Disordered" evidence="1">
    <location>
        <begin position="49"/>
        <end position="79"/>
    </location>
</feature>
<keyword evidence="2" id="KW-0812">Transmembrane</keyword>
<keyword evidence="2" id="KW-1133">Transmembrane helix</keyword>